<proteinExistence type="predicted"/>
<dbReference type="Proteomes" id="UP000237347">
    <property type="component" value="Unassembled WGS sequence"/>
</dbReference>
<evidence type="ECO:0000313" key="2">
    <source>
        <dbReference type="Proteomes" id="UP000237347"/>
    </source>
</evidence>
<accession>A0AAW0KFH3</accession>
<reference evidence="1 2" key="1">
    <citation type="journal article" date="2018" name="Sci. Data">
        <title>The draft genome sequence of cork oak.</title>
        <authorList>
            <person name="Ramos A.M."/>
            <person name="Usie A."/>
            <person name="Barbosa P."/>
            <person name="Barros P.M."/>
            <person name="Capote T."/>
            <person name="Chaves I."/>
            <person name="Simoes F."/>
            <person name="Abreu I."/>
            <person name="Carrasquinho I."/>
            <person name="Faro C."/>
            <person name="Guimaraes J.B."/>
            <person name="Mendonca D."/>
            <person name="Nobrega F."/>
            <person name="Rodrigues L."/>
            <person name="Saibo N.J.M."/>
            <person name="Varela M.C."/>
            <person name="Egas C."/>
            <person name="Matos J."/>
            <person name="Miguel C.M."/>
            <person name="Oliveira M.M."/>
            <person name="Ricardo C.P."/>
            <person name="Goncalves S."/>
        </authorList>
    </citation>
    <scope>NUCLEOTIDE SEQUENCE [LARGE SCALE GENOMIC DNA]</scope>
    <source>
        <strain evidence="2">cv. HL8</strain>
    </source>
</reference>
<gene>
    <name evidence="1" type="ORF">CFP56_020313</name>
</gene>
<organism evidence="1 2">
    <name type="scientific">Quercus suber</name>
    <name type="common">Cork oak</name>
    <dbReference type="NCBI Taxonomy" id="58331"/>
    <lineage>
        <taxon>Eukaryota</taxon>
        <taxon>Viridiplantae</taxon>
        <taxon>Streptophyta</taxon>
        <taxon>Embryophyta</taxon>
        <taxon>Tracheophyta</taxon>
        <taxon>Spermatophyta</taxon>
        <taxon>Magnoliopsida</taxon>
        <taxon>eudicotyledons</taxon>
        <taxon>Gunneridae</taxon>
        <taxon>Pentapetalae</taxon>
        <taxon>rosids</taxon>
        <taxon>fabids</taxon>
        <taxon>Fagales</taxon>
        <taxon>Fagaceae</taxon>
        <taxon>Quercus</taxon>
    </lineage>
</organism>
<dbReference type="AlphaFoldDB" id="A0AAW0KFH3"/>
<evidence type="ECO:0000313" key="1">
    <source>
        <dbReference type="EMBL" id="KAK7838039.1"/>
    </source>
</evidence>
<evidence type="ECO:0008006" key="3">
    <source>
        <dbReference type="Google" id="ProtNLM"/>
    </source>
</evidence>
<name>A0AAW0KFH3_QUESU</name>
<keyword evidence="2" id="KW-1185">Reference proteome</keyword>
<dbReference type="EMBL" id="PKMF04000315">
    <property type="protein sequence ID" value="KAK7838039.1"/>
    <property type="molecule type" value="Genomic_DNA"/>
</dbReference>
<comment type="caution">
    <text evidence="1">The sequence shown here is derived from an EMBL/GenBank/DDBJ whole genome shotgun (WGS) entry which is preliminary data.</text>
</comment>
<sequence length="102" mass="11127">METNGSLNQPTVVVEEKKLNRTAELVASTGGALALAVFGQPLQASQPVVSTSRVSSIAEKEFSGKTLRGNKLLITVEIGLYRIEELAWTKLELNLQWMNALQ</sequence>
<protein>
    <recommendedName>
        <fullName evidence="3">Chalcone-flavonone isomerase family protein</fullName>
    </recommendedName>
</protein>